<organism evidence="5 6">
    <name type="scientific">candidate division CPR3 bacterium GW2011_GWF2_35_18</name>
    <dbReference type="NCBI Taxonomy" id="1618350"/>
    <lineage>
        <taxon>Bacteria</taxon>
        <taxon>Bacteria division CPR3</taxon>
    </lineage>
</organism>
<dbReference type="Gene3D" id="2.40.10.10">
    <property type="entry name" value="Trypsin-like serine proteases"/>
    <property type="match status" value="2"/>
</dbReference>
<dbReference type="InterPro" id="IPR043504">
    <property type="entry name" value="Peptidase_S1_PA_chymotrypsin"/>
</dbReference>
<dbReference type="Proteomes" id="UP000034581">
    <property type="component" value="Unassembled WGS sequence"/>
</dbReference>
<comment type="caution">
    <text evidence="5">The sequence shown here is derived from an EMBL/GenBank/DDBJ whole genome shotgun (WGS) entry which is preliminary data.</text>
</comment>
<name>A0A0G0BJ34_UNCC3</name>
<keyword evidence="3" id="KW-0378">Hydrolase</keyword>
<dbReference type="SUPFAM" id="SSF50156">
    <property type="entry name" value="PDZ domain-like"/>
    <property type="match status" value="1"/>
</dbReference>
<dbReference type="EMBL" id="LBQB01000006">
    <property type="protein sequence ID" value="KKP69504.1"/>
    <property type="molecule type" value="Genomic_DNA"/>
</dbReference>
<gene>
    <name evidence="5" type="ORF">UR67_C0006G0071</name>
</gene>
<evidence type="ECO:0000256" key="3">
    <source>
        <dbReference type="ARBA" id="ARBA00022801"/>
    </source>
</evidence>
<dbReference type="Pfam" id="PF13180">
    <property type="entry name" value="PDZ_2"/>
    <property type="match status" value="1"/>
</dbReference>
<protein>
    <submittedName>
        <fullName evidence="5">Trypsin domain protein</fullName>
    </submittedName>
</protein>
<dbReference type="PANTHER" id="PTHR43343">
    <property type="entry name" value="PEPTIDASE S12"/>
    <property type="match status" value="1"/>
</dbReference>
<evidence type="ECO:0000313" key="6">
    <source>
        <dbReference type="Proteomes" id="UP000034581"/>
    </source>
</evidence>
<dbReference type="Pfam" id="PF13365">
    <property type="entry name" value="Trypsin_2"/>
    <property type="match status" value="1"/>
</dbReference>
<evidence type="ECO:0000313" key="5">
    <source>
        <dbReference type="EMBL" id="KKP69504.1"/>
    </source>
</evidence>
<dbReference type="InterPro" id="IPR009003">
    <property type="entry name" value="Peptidase_S1_PA"/>
</dbReference>
<proteinExistence type="inferred from homology"/>
<dbReference type="AlphaFoldDB" id="A0A0G0BJ34"/>
<dbReference type="GO" id="GO:0004252">
    <property type="term" value="F:serine-type endopeptidase activity"/>
    <property type="evidence" value="ECO:0007669"/>
    <property type="project" value="InterPro"/>
</dbReference>
<evidence type="ECO:0000259" key="4">
    <source>
        <dbReference type="PROSITE" id="PS50106"/>
    </source>
</evidence>
<sequence>MKNAGKKILVIVLSVFVLTGFSFFAGFSGGIVSLMSLKIPLFEKMVPDFLKESIKEVNKQTVIEEESATISIVEESSPAVVSIVAKTTGFDFFNGPYSNEQSIGTGFIIDANGIILTNRHVVSDTSATYSVVTKDKKTYEIKQIERDTAHDLAILKIEATDLSTLTLGDSDALKVGQKVIAIGNALGQFDNTVTTGVVSGLGRLVTASSGVFGSSEVLQNTIQTDAALNPGNSGGPLLDYGGNVIGINVAVTQGAENIGFSIPINLIKSVVENFQENGKIVRPFLGVEYIMISSEMSSLRNIPEGAYISSVVKDSPAEKAGVKKADVITKINGISLKTENNLAQVIAIQKVGDEVKLTIIRDGKEIELKATLQEASE</sequence>
<dbReference type="InterPro" id="IPR051201">
    <property type="entry name" value="Chloro_Bact_Ser_Proteases"/>
</dbReference>
<dbReference type="STRING" id="1618350.UR67_C0006G0071"/>
<feature type="domain" description="PDZ" evidence="4">
    <location>
        <begin position="269"/>
        <end position="363"/>
    </location>
</feature>
<dbReference type="PANTHER" id="PTHR43343:SF3">
    <property type="entry name" value="PROTEASE DO-LIKE 8, CHLOROPLASTIC"/>
    <property type="match status" value="1"/>
</dbReference>
<dbReference type="Gene3D" id="2.30.42.10">
    <property type="match status" value="1"/>
</dbReference>
<comment type="similarity">
    <text evidence="1">Belongs to the peptidase S1C family.</text>
</comment>
<keyword evidence="2" id="KW-0645">Protease</keyword>
<reference evidence="5 6" key="1">
    <citation type="journal article" date="2015" name="Nature">
        <title>rRNA introns, odd ribosomes, and small enigmatic genomes across a large radiation of phyla.</title>
        <authorList>
            <person name="Brown C.T."/>
            <person name="Hug L.A."/>
            <person name="Thomas B.C."/>
            <person name="Sharon I."/>
            <person name="Castelle C.J."/>
            <person name="Singh A."/>
            <person name="Wilkins M.J."/>
            <person name="Williams K.H."/>
            <person name="Banfield J.F."/>
        </authorList>
    </citation>
    <scope>NUCLEOTIDE SEQUENCE [LARGE SCALE GENOMIC DNA]</scope>
</reference>
<dbReference type="SUPFAM" id="SSF50494">
    <property type="entry name" value="Trypsin-like serine proteases"/>
    <property type="match status" value="1"/>
</dbReference>
<dbReference type="InterPro" id="IPR036034">
    <property type="entry name" value="PDZ_sf"/>
</dbReference>
<dbReference type="PRINTS" id="PR00834">
    <property type="entry name" value="PROTEASES2C"/>
</dbReference>
<evidence type="ECO:0000256" key="1">
    <source>
        <dbReference type="ARBA" id="ARBA00010541"/>
    </source>
</evidence>
<dbReference type="SMART" id="SM00228">
    <property type="entry name" value="PDZ"/>
    <property type="match status" value="1"/>
</dbReference>
<evidence type="ECO:0000256" key="2">
    <source>
        <dbReference type="ARBA" id="ARBA00022670"/>
    </source>
</evidence>
<dbReference type="GO" id="GO:0006508">
    <property type="term" value="P:proteolysis"/>
    <property type="evidence" value="ECO:0007669"/>
    <property type="project" value="UniProtKB-KW"/>
</dbReference>
<accession>A0A0G0BJ34</accession>
<dbReference type="PROSITE" id="PS50106">
    <property type="entry name" value="PDZ"/>
    <property type="match status" value="1"/>
</dbReference>
<dbReference type="InterPro" id="IPR001940">
    <property type="entry name" value="Peptidase_S1C"/>
</dbReference>
<dbReference type="InterPro" id="IPR001478">
    <property type="entry name" value="PDZ"/>
</dbReference>